<dbReference type="Pfam" id="PF00462">
    <property type="entry name" value="Glutaredoxin"/>
    <property type="match status" value="1"/>
</dbReference>
<dbReference type="Gene3D" id="3.40.30.10">
    <property type="entry name" value="Glutaredoxin"/>
    <property type="match status" value="1"/>
</dbReference>
<evidence type="ECO:0000256" key="3">
    <source>
        <dbReference type="ARBA" id="ARBA00022982"/>
    </source>
</evidence>
<dbReference type="CDD" id="cd03418">
    <property type="entry name" value="GRX_GRXb_1_3_like"/>
    <property type="match status" value="1"/>
</dbReference>
<evidence type="ECO:0000259" key="7">
    <source>
        <dbReference type="Pfam" id="PF00462"/>
    </source>
</evidence>
<dbReference type="PROSITE" id="PS00195">
    <property type="entry name" value="GLUTAREDOXIN_1"/>
    <property type="match status" value="1"/>
</dbReference>
<dbReference type="PANTHER" id="PTHR45694:SF18">
    <property type="entry name" value="GLUTAREDOXIN-1-RELATED"/>
    <property type="match status" value="1"/>
</dbReference>
<dbReference type="PROSITE" id="PS51354">
    <property type="entry name" value="GLUTAREDOXIN_2"/>
    <property type="match status" value="1"/>
</dbReference>
<dbReference type="Proteomes" id="UP000515506">
    <property type="component" value="Chromosome"/>
</dbReference>
<dbReference type="InterPro" id="IPR036249">
    <property type="entry name" value="Thioredoxin-like_sf"/>
</dbReference>
<dbReference type="PANTHER" id="PTHR45694">
    <property type="entry name" value="GLUTAREDOXIN 2"/>
    <property type="match status" value="1"/>
</dbReference>
<sequence length="123" mass="13269">MSPAGSGPGRPDIGCDHPTFLSFRRTPLSDTPQGATAPEVILYSTAICPYCVAAKNFLKSKGRDWTEVRIDLDPAEREKMIARAKRTSVPQIFVGEVHVGGYDDMIALHRAGKLDALLAGETA</sequence>
<dbReference type="InterPro" id="IPR014025">
    <property type="entry name" value="Glutaredoxin_subgr"/>
</dbReference>
<evidence type="ECO:0000256" key="4">
    <source>
        <dbReference type="ARBA" id="ARBA00023157"/>
    </source>
</evidence>
<dbReference type="SUPFAM" id="SSF52833">
    <property type="entry name" value="Thioredoxin-like"/>
    <property type="match status" value="1"/>
</dbReference>
<keyword evidence="6" id="KW-0963">Cytoplasm</keyword>
<dbReference type="InterPro" id="IPR011767">
    <property type="entry name" value="GLR_AS"/>
</dbReference>
<evidence type="ECO:0000313" key="8">
    <source>
        <dbReference type="EMBL" id="QND80482.1"/>
    </source>
</evidence>
<evidence type="ECO:0000256" key="2">
    <source>
        <dbReference type="ARBA" id="ARBA00022448"/>
    </source>
</evidence>
<evidence type="ECO:0000256" key="5">
    <source>
        <dbReference type="ARBA" id="ARBA00023284"/>
    </source>
</evidence>
<comment type="function">
    <text evidence="6">Has a glutathione-disulfide oxidoreductase activity in the presence of NADPH and glutathione reductase. Reduces low molecular weight disulfides and proteins.</text>
</comment>
<dbReference type="InterPro" id="IPR002109">
    <property type="entry name" value="Glutaredoxin"/>
</dbReference>
<keyword evidence="4" id="KW-1015">Disulfide bond</keyword>
<evidence type="ECO:0000313" key="9">
    <source>
        <dbReference type="Proteomes" id="UP000515506"/>
    </source>
</evidence>
<keyword evidence="9" id="KW-1185">Reference proteome</keyword>
<organism evidence="8 9">
    <name type="scientific">Pseudoxanthomonas mexicana</name>
    <dbReference type="NCBI Taxonomy" id="128785"/>
    <lineage>
        <taxon>Bacteria</taxon>
        <taxon>Pseudomonadati</taxon>
        <taxon>Pseudomonadota</taxon>
        <taxon>Gammaproteobacteria</taxon>
        <taxon>Lysobacterales</taxon>
        <taxon>Lysobacteraceae</taxon>
        <taxon>Pseudoxanthomonas</taxon>
    </lineage>
</organism>
<accession>A0ABX6RB35</accession>
<evidence type="ECO:0000256" key="6">
    <source>
        <dbReference type="RuleBase" id="RU364065"/>
    </source>
</evidence>
<reference evidence="8 9" key="1">
    <citation type="submission" date="2020-08" db="EMBL/GenBank/DDBJ databases">
        <title>Streptomycin resistant and MDR strain, P. mexicana.</title>
        <authorList>
            <person name="Ganesh-kumar S."/>
            <person name="Zhe T."/>
            <person name="Yu Z."/>
            <person name="Min Y."/>
        </authorList>
    </citation>
    <scope>NUCLEOTIDE SEQUENCE [LARGE SCALE GENOMIC DNA]</scope>
    <source>
        <strain evidence="8 9">GTZY</strain>
    </source>
</reference>
<evidence type="ECO:0000256" key="1">
    <source>
        <dbReference type="ARBA" id="ARBA00007787"/>
    </source>
</evidence>
<dbReference type="InterPro" id="IPR011900">
    <property type="entry name" value="GRX_bact"/>
</dbReference>
<keyword evidence="2 6" id="KW-0813">Transport</keyword>
<name>A0ABX6RB35_PSEMX</name>
<protein>
    <recommendedName>
        <fullName evidence="6">Glutaredoxin</fullName>
    </recommendedName>
</protein>
<dbReference type="PRINTS" id="PR00160">
    <property type="entry name" value="GLUTAREDOXIN"/>
</dbReference>
<comment type="similarity">
    <text evidence="1 6">Belongs to the glutaredoxin family.</text>
</comment>
<feature type="domain" description="Glutaredoxin" evidence="7">
    <location>
        <begin position="40"/>
        <end position="99"/>
    </location>
</feature>
<proteinExistence type="inferred from homology"/>
<dbReference type="NCBIfam" id="TIGR02181">
    <property type="entry name" value="GRX_bact"/>
    <property type="match status" value="1"/>
</dbReference>
<keyword evidence="5 6" id="KW-0676">Redox-active center</keyword>
<gene>
    <name evidence="8" type="primary">grxC</name>
    <name evidence="8" type="ORF">H4W19_01305</name>
</gene>
<keyword evidence="3 6" id="KW-0249">Electron transport</keyword>
<dbReference type="EMBL" id="CP060028">
    <property type="protein sequence ID" value="QND80482.1"/>
    <property type="molecule type" value="Genomic_DNA"/>
</dbReference>